<sequence length="325" mass="38736">MSPKVSVIIPNYNHERYLPLRINSVINQTYTDFELLILDDRSQDDSRTLIREYAKKDPRIQIHFNEQNSGSPFKQWNKGVRLSKGEFIWIAESDDYADEKLLEKLVNILETNKQVGVAYCQSHVVNEKNEIIDTMKRWTDELDPNRWAQNYENNGRNECRDYMAYKATIPNASAVVFRKEHYLAAGQADETFRACGDWFTWINILLRCDVFFLAEPLNYFRRHNQSTRIYKNHDKVIMNVAEQYRILKLLLDSIKFTRQEKNRLIRYYFDRSFELLPIRLKFSPKFLQYLSIVANVDHKVYFRSAIAILVRLITYLPEKLLRNNP</sequence>
<dbReference type="InterPro" id="IPR029044">
    <property type="entry name" value="Nucleotide-diphossugar_trans"/>
</dbReference>
<dbReference type="Gene3D" id="3.90.550.10">
    <property type="entry name" value="Spore Coat Polysaccharide Biosynthesis Protein SpsA, Chain A"/>
    <property type="match status" value="1"/>
</dbReference>
<dbReference type="InterPro" id="IPR050834">
    <property type="entry name" value="Glycosyltransf_2"/>
</dbReference>
<keyword evidence="2" id="KW-0328">Glycosyltransferase</keyword>
<protein>
    <submittedName>
        <fullName evidence="2">Glycosyltransferase</fullName>
        <ecNumber evidence="2">2.4.-.-</ecNumber>
    </submittedName>
</protein>
<dbReference type="EC" id="2.4.-.-" evidence="2"/>
<dbReference type="EMBL" id="CP120682">
    <property type="protein sequence ID" value="WKN40035.1"/>
    <property type="molecule type" value="Genomic_DNA"/>
</dbReference>
<reference evidence="2" key="2">
    <citation type="journal article" date="2024" name="Antonie Van Leeuwenhoek">
        <title>Roseihalotalea indica gen. nov., sp. nov., a halophilic Bacteroidetes from mesopelagic Southwest Indian Ocean with higher carbohydrate metabolic potential.</title>
        <authorList>
            <person name="Chen B."/>
            <person name="Zhang M."/>
            <person name="Lin D."/>
            <person name="Ye J."/>
            <person name="Tang K."/>
        </authorList>
    </citation>
    <scope>NUCLEOTIDE SEQUENCE</scope>
    <source>
        <strain evidence="2">TK19036</strain>
    </source>
</reference>
<keyword evidence="2" id="KW-0808">Transferase</keyword>
<reference evidence="2" key="1">
    <citation type="journal article" date="2023" name="Comput. Struct. Biotechnol. J.">
        <title>Discovery of a novel marine Bacteroidetes with a rich repertoire of carbohydrate-active enzymes.</title>
        <authorList>
            <person name="Chen B."/>
            <person name="Liu G."/>
            <person name="Chen Q."/>
            <person name="Wang H."/>
            <person name="Liu L."/>
            <person name="Tang K."/>
        </authorList>
    </citation>
    <scope>NUCLEOTIDE SEQUENCE</scope>
    <source>
        <strain evidence="2">TK19036</strain>
    </source>
</reference>
<accession>A0AA49JJZ0</accession>
<dbReference type="AlphaFoldDB" id="A0AA49JJZ0"/>
<dbReference type="PANTHER" id="PTHR43685:SF2">
    <property type="entry name" value="GLYCOSYLTRANSFERASE 2-LIKE DOMAIN-CONTAINING PROTEIN"/>
    <property type="match status" value="1"/>
</dbReference>
<dbReference type="PANTHER" id="PTHR43685">
    <property type="entry name" value="GLYCOSYLTRANSFERASE"/>
    <property type="match status" value="1"/>
</dbReference>
<feature type="domain" description="Glycosyltransferase 2-like" evidence="1">
    <location>
        <begin position="6"/>
        <end position="136"/>
    </location>
</feature>
<gene>
    <name evidence="2" type="ORF">K4G66_15180</name>
</gene>
<evidence type="ECO:0000313" key="2">
    <source>
        <dbReference type="EMBL" id="WKN40035.1"/>
    </source>
</evidence>
<dbReference type="GO" id="GO:0016757">
    <property type="term" value="F:glycosyltransferase activity"/>
    <property type="evidence" value="ECO:0007669"/>
    <property type="project" value="UniProtKB-KW"/>
</dbReference>
<dbReference type="CDD" id="cd00761">
    <property type="entry name" value="Glyco_tranf_GTA_type"/>
    <property type="match status" value="1"/>
</dbReference>
<proteinExistence type="predicted"/>
<organism evidence="2">
    <name type="scientific">Roseihalotalea indica</name>
    <dbReference type="NCBI Taxonomy" id="2867963"/>
    <lineage>
        <taxon>Bacteria</taxon>
        <taxon>Pseudomonadati</taxon>
        <taxon>Bacteroidota</taxon>
        <taxon>Cytophagia</taxon>
        <taxon>Cytophagales</taxon>
        <taxon>Catalimonadaceae</taxon>
        <taxon>Roseihalotalea</taxon>
    </lineage>
</organism>
<dbReference type="Pfam" id="PF00535">
    <property type="entry name" value="Glycos_transf_2"/>
    <property type="match status" value="1"/>
</dbReference>
<evidence type="ECO:0000259" key="1">
    <source>
        <dbReference type="Pfam" id="PF00535"/>
    </source>
</evidence>
<dbReference type="InterPro" id="IPR001173">
    <property type="entry name" value="Glyco_trans_2-like"/>
</dbReference>
<name>A0AA49JJZ0_9BACT</name>
<dbReference type="SUPFAM" id="SSF53448">
    <property type="entry name" value="Nucleotide-diphospho-sugar transferases"/>
    <property type="match status" value="1"/>
</dbReference>